<comment type="caution">
    <text evidence="1">The sequence shown here is derived from an EMBL/GenBank/DDBJ whole genome shotgun (WGS) entry which is preliminary data.</text>
</comment>
<evidence type="ECO:0000313" key="1">
    <source>
        <dbReference type="EMBL" id="MBD8082524.1"/>
    </source>
</evidence>
<keyword evidence="2" id="KW-1185">Reference proteome</keyword>
<dbReference type="EMBL" id="JACYFS010000002">
    <property type="protein sequence ID" value="MBD8082524.1"/>
    <property type="molecule type" value="Genomic_DNA"/>
</dbReference>
<reference evidence="1 2" key="1">
    <citation type="submission" date="2020-09" db="EMBL/GenBank/DDBJ databases">
        <title>Genome seq and assembly of Chryseobacterium sp.</title>
        <authorList>
            <person name="Chhetri G."/>
        </authorList>
    </citation>
    <scope>NUCLEOTIDE SEQUENCE [LARGE SCALE GENOMIC DNA]</scope>
    <source>
        <strain evidence="1 2">GCR10</strain>
    </source>
</reference>
<organism evidence="1 2">
    <name type="scientific">Chryseobacterium caseinilyticum</name>
    <dbReference type="NCBI Taxonomy" id="2771428"/>
    <lineage>
        <taxon>Bacteria</taxon>
        <taxon>Pseudomonadati</taxon>
        <taxon>Bacteroidota</taxon>
        <taxon>Flavobacteriia</taxon>
        <taxon>Flavobacteriales</taxon>
        <taxon>Weeksellaceae</taxon>
        <taxon>Chryseobacterium group</taxon>
        <taxon>Chryseobacterium</taxon>
    </lineage>
</organism>
<gene>
    <name evidence="1" type="ORF">IC610_08855</name>
</gene>
<name>A0ABR8ZB17_9FLAO</name>
<proteinExistence type="predicted"/>
<accession>A0ABR8ZB17</accession>
<sequence>MSISKFIFGENIPLLQVGNFSQSYVLIVENTFVMGKDNTPISLSTVSQITIEQEWQDDLIYNNILVENLEGYTENEVMKSFLEQTLALSGISPKIRVKRNLDGKILSVEDQHLLKNDWNSWKANKLEMVFTEQKEQQKFIRNYENGMVNFEQNFKKNLQYLLLLPEIYSIIFPPNQHFTFLCSQSELNSRLVEGMEYQYQLKLVKLDEDATTVSLELHAVLNNKDEITKKFLNKVYLSTQEFSLTDFDFKIEIKYVFEKLNSKIISGELKFIEKLHDHLSYSITMNLKESIESVM</sequence>
<dbReference type="RefSeq" id="WP_191736509.1">
    <property type="nucleotide sequence ID" value="NZ_JACYFS010000002.1"/>
</dbReference>
<dbReference type="Proteomes" id="UP000637299">
    <property type="component" value="Unassembled WGS sequence"/>
</dbReference>
<evidence type="ECO:0008006" key="3">
    <source>
        <dbReference type="Google" id="ProtNLM"/>
    </source>
</evidence>
<protein>
    <recommendedName>
        <fullName evidence="3">DUF3822 family protein</fullName>
    </recommendedName>
</protein>
<evidence type="ECO:0000313" key="2">
    <source>
        <dbReference type="Proteomes" id="UP000637299"/>
    </source>
</evidence>